<name>A7K9M7_9PHYC</name>
<keyword evidence="2" id="KW-0472">Membrane</keyword>
<accession>A7K9M7</accession>
<proteinExistence type="predicted"/>
<dbReference type="GeneID" id="5470346"/>
<dbReference type="KEGG" id="vg:5470346"/>
<sequence>MHSYSARTQTPRLLRWSLMPIITFFLWATMVCPEVSKKPRNAGQNQRSISTSFTRRQMRSAQRQGMAQNSTAAL</sequence>
<dbReference type="RefSeq" id="YP_001427098.1">
    <property type="nucleotide sequence ID" value="NC_008724.1"/>
</dbReference>
<evidence type="ECO:0000256" key="2">
    <source>
        <dbReference type="SAM" id="Phobius"/>
    </source>
</evidence>
<keyword evidence="4" id="KW-1185">Reference proteome</keyword>
<dbReference type="EMBL" id="EF101928">
    <property type="protein sequence ID" value="ABT16751.1"/>
    <property type="molecule type" value="Genomic_DNA"/>
</dbReference>
<gene>
    <name evidence="3" type="primary">z617L</name>
    <name evidence="3" type="ORF">ATCV1_z617L</name>
</gene>
<evidence type="ECO:0000256" key="1">
    <source>
        <dbReference type="SAM" id="MobiDB-lite"/>
    </source>
</evidence>
<protein>
    <submittedName>
        <fullName evidence="3">Uncharacterized protein z617L</fullName>
    </submittedName>
</protein>
<feature type="transmembrane region" description="Helical" evidence="2">
    <location>
        <begin position="13"/>
        <end position="32"/>
    </location>
</feature>
<reference evidence="3 4" key="1">
    <citation type="submission" date="2006-09" db="EMBL/GenBank/DDBJ databases">
        <title>Sequence and annotation of the 288-kb ATCV-1 virus that infects an endosymbiotic Chlorella strain of the heliozoon Acanthocystis turfacea.</title>
        <authorList>
            <person name="Fitzgerald L.A."/>
            <person name="Graves M.V."/>
            <person name="Li X."/>
            <person name="Pfitzner A.J.P."/>
            <person name="Hartigan J."/>
            <person name="Van Etten J.L."/>
        </authorList>
    </citation>
    <scope>NUCLEOTIDE SEQUENCE [LARGE SCALE GENOMIC DNA]</scope>
    <source>
        <strain evidence="3 4">ATCV-1</strain>
    </source>
</reference>
<evidence type="ECO:0000313" key="3">
    <source>
        <dbReference type="EMBL" id="ABT16751.1"/>
    </source>
</evidence>
<keyword evidence="2" id="KW-0812">Transmembrane</keyword>
<keyword evidence="2" id="KW-1133">Transmembrane helix</keyword>
<dbReference type="Proteomes" id="UP000202420">
    <property type="component" value="Segment"/>
</dbReference>
<feature type="region of interest" description="Disordered" evidence="1">
    <location>
        <begin position="36"/>
        <end position="74"/>
    </location>
</feature>
<organism evidence="3 4">
    <name type="scientific">Chlorovirus heliozoae</name>
    <dbReference type="NCBI Taxonomy" id="322019"/>
    <lineage>
        <taxon>Viruses</taxon>
        <taxon>Varidnaviria</taxon>
        <taxon>Bamfordvirae</taxon>
        <taxon>Nucleocytoviricota</taxon>
        <taxon>Megaviricetes</taxon>
        <taxon>Algavirales</taxon>
        <taxon>Phycodnaviridae</taxon>
        <taxon>Chlorovirus</taxon>
    </lineage>
</organism>
<feature type="compositionally biased region" description="Polar residues" evidence="1">
    <location>
        <begin position="42"/>
        <end position="74"/>
    </location>
</feature>
<evidence type="ECO:0000313" key="4">
    <source>
        <dbReference type="Proteomes" id="UP000202420"/>
    </source>
</evidence>